<dbReference type="AlphaFoldDB" id="A0A484D6P3"/>
<comment type="similarity">
    <text evidence="1 5">Belongs to the pancreatic ribonuclease family.</text>
</comment>
<comment type="caution">
    <text evidence="7">The sequence shown here is derived from an EMBL/GenBank/DDBJ whole genome shotgun (WGS) entry which is preliminary data.</text>
</comment>
<evidence type="ECO:0000313" key="8">
    <source>
        <dbReference type="Proteomes" id="UP000295070"/>
    </source>
</evidence>
<dbReference type="PROSITE" id="PS00127">
    <property type="entry name" value="RNASE_PANCREATIC"/>
    <property type="match status" value="1"/>
</dbReference>
<dbReference type="PANTHER" id="PTHR11437">
    <property type="entry name" value="RIBONUCLEASE"/>
    <property type="match status" value="1"/>
</dbReference>
<keyword evidence="8" id="KW-1185">Reference proteome</keyword>
<keyword evidence="4 5" id="KW-0378">Hydrolase</keyword>
<dbReference type="Proteomes" id="UP000295070">
    <property type="component" value="Chromosome 6"/>
</dbReference>
<dbReference type="GO" id="GO:0016787">
    <property type="term" value="F:hydrolase activity"/>
    <property type="evidence" value="ECO:0007669"/>
    <property type="project" value="UniProtKB-KW"/>
</dbReference>
<evidence type="ECO:0000256" key="5">
    <source>
        <dbReference type="RuleBase" id="RU000651"/>
    </source>
</evidence>
<dbReference type="GO" id="GO:0004519">
    <property type="term" value="F:endonuclease activity"/>
    <property type="evidence" value="ECO:0007669"/>
    <property type="project" value="UniProtKB-KW"/>
</dbReference>
<dbReference type="SMART" id="SM00092">
    <property type="entry name" value="RNAse_Pc"/>
    <property type="match status" value="1"/>
</dbReference>
<evidence type="ECO:0000256" key="1">
    <source>
        <dbReference type="ARBA" id="ARBA00005600"/>
    </source>
</evidence>
<keyword evidence="3 5" id="KW-0255">Endonuclease</keyword>
<dbReference type="InterPro" id="IPR001427">
    <property type="entry name" value="RNaseA"/>
</dbReference>
<dbReference type="GO" id="GO:0003676">
    <property type="term" value="F:nucleic acid binding"/>
    <property type="evidence" value="ECO:0007669"/>
    <property type="project" value="InterPro"/>
</dbReference>
<dbReference type="InterPro" id="IPR023412">
    <property type="entry name" value="RNaseA_domain"/>
</dbReference>
<evidence type="ECO:0000256" key="4">
    <source>
        <dbReference type="ARBA" id="ARBA00022801"/>
    </source>
</evidence>
<dbReference type="GO" id="GO:0050830">
    <property type="term" value="P:defense response to Gram-positive bacterium"/>
    <property type="evidence" value="ECO:0007669"/>
    <property type="project" value="TreeGrafter"/>
</dbReference>
<keyword evidence="5" id="KW-0732">Signal</keyword>
<dbReference type="STRING" id="8167.A0A484D6P3"/>
<name>A0A484D6P3_PERFV</name>
<evidence type="ECO:0000256" key="2">
    <source>
        <dbReference type="ARBA" id="ARBA00022722"/>
    </source>
</evidence>
<dbReference type="GO" id="GO:0004540">
    <property type="term" value="F:RNA nuclease activity"/>
    <property type="evidence" value="ECO:0007669"/>
    <property type="project" value="TreeGrafter"/>
</dbReference>
<reference evidence="7 8" key="1">
    <citation type="submission" date="2019-01" db="EMBL/GenBank/DDBJ databases">
        <title>A chromosome-scale genome assembly of the yellow perch, Perca flavescens.</title>
        <authorList>
            <person name="Feron R."/>
            <person name="Morvezen R."/>
            <person name="Bestin A."/>
            <person name="Haffray P."/>
            <person name="Klopp C."/>
            <person name="Zahm M."/>
            <person name="Cabau C."/>
            <person name="Roques C."/>
            <person name="Donnadieu C."/>
            <person name="Bouchez O."/>
            <person name="Christie M."/>
            <person name="Larson W."/>
            <person name="Guiguen Y."/>
        </authorList>
    </citation>
    <scope>NUCLEOTIDE SEQUENCE [LARGE SCALE GENOMIC DNA]</scope>
    <source>
        <strain evidence="7">YP-PL-M2</strain>
        <tissue evidence="7">Blood</tissue>
    </source>
</reference>
<keyword evidence="2 5" id="KW-0540">Nuclease</keyword>
<protein>
    <recommendedName>
        <fullName evidence="6">Ribonuclease A-domain domain-containing protein</fullName>
    </recommendedName>
</protein>
<feature type="chain" id="PRO_5019611288" description="Ribonuclease A-domain domain-containing protein" evidence="5">
    <location>
        <begin position="19"/>
        <end position="150"/>
    </location>
</feature>
<dbReference type="Gene3D" id="3.10.130.10">
    <property type="entry name" value="Ribonuclease A-like domain"/>
    <property type="match status" value="1"/>
</dbReference>
<proteinExistence type="inferred from homology"/>
<accession>A0A484D6P3</accession>
<feature type="domain" description="Ribonuclease A-domain" evidence="6">
    <location>
        <begin position="25"/>
        <end position="149"/>
    </location>
</feature>
<dbReference type="InterPro" id="IPR036816">
    <property type="entry name" value="RNaseA-like_dom_sf"/>
</dbReference>
<evidence type="ECO:0000259" key="6">
    <source>
        <dbReference type="SMART" id="SM00092"/>
    </source>
</evidence>
<evidence type="ECO:0000313" key="7">
    <source>
        <dbReference type="EMBL" id="TDH11146.1"/>
    </source>
</evidence>
<dbReference type="SUPFAM" id="SSF54076">
    <property type="entry name" value="RNase A-like"/>
    <property type="match status" value="1"/>
</dbReference>
<dbReference type="Pfam" id="PF00074">
    <property type="entry name" value="RnaseA"/>
    <property type="match status" value="1"/>
</dbReference>
<dbReference type="EMBL" id="SCKG01000006">
    <property type="protein sequence ID" value="TDH11146.1"/>
    <property type="molecule type" value="Genomic_DNA"/>
</dbReference>
<evidence type="ECO:0000256" key="3">
    <source>
        <dbReference type="ARBA" id="ARBA00022759"/>
    </source>
</evidence>
<gene>
    <name evidence="7" type="ORF">EPR50_G00057760</name>
</gene>
<dbReference type="InterPro" id="IPR023411">
    <property type="entry name" value="RNaseA_AS"/>
</dbReference>
<feature type="signal peptide" evidence="5">
    <location>
        <begin position="1"/>
        <end position="18"/>
    </location>
</feature>
<sequence>MKISIFAGVLLISAAVLSMDRGEKVKHDVAWFTNQHIAEKMNEDDCTNVIKGRGIMKDDGSCKWSNTFIIASLEAVAAVCKTPALKRNSNLHQSTTTFDLIDCAQTMDSAKDKDKPPNCVYKKGELKEQKRIKIGCDKKGNPIHYEGLVK</sequence>
<organism evidence="7 8">
    <name type="scientific">Perca flavescens</name>
    <name type="common">American yellow perch</name>
    <name type="synonym">Morone flavescens</name>
    <dbReference type="NCBI Taxonomy" id="8167"/>
    <lineage>
        <taxon>Eukaryota</taxon>
        <taxon>Metazoa</taxon>
        <taxon>Chordata</taxon>
        <taxon>Craniata</taxon>
        <taxon>Vertebrata</taxon>
        <taxon>Euteleostomi</taxon>
        <taxon>Actinopterygii</taxon>
        <taxon>Neopterygii</taxon>
        <taxon>Teleostei</taxon>
        <taxon>Neoteleostei</taxon>
        <taxon>Acanthomorphata</taxon>
        <taxon>Eupercaria</taxon>
        <taxon>Perciformes</taxon>
        <taxon>Percoidei</taxon>
        <taxon>Percidae</taxon>
        <taxon>Percinae</taxon>
        <taxon>Perca</taxon>
    </lineage>
</organism>